<dbReference type="InterPro" id="IPR011112">
    <property type="entry name" value="Rho-like_N"/>
</dbReference>
<dbReference type="STRING" id="13035.Dacsa_3378"/>
<dbReference type="SUPFAM" id="SSF110849">
    <property type="entry name" value="ParB/Sulfiredoxin"/>
    <property type="match status" value="1"/>
</dbReference>
<dbReference type="Pfam" id="PF07498">
    <property type="entry name" value="Rho_N"/>
    <property type="match status" value="1"/>
</dbReference>
<keyword evidence="3" id="KW-1185">Reference proteome</keyword>
<evidence type="ECO:0000259" key="1">
    <source>
        <dbReference type="SMART" id="SM00959"/>
    </source>
</evidence>
<evidence type="ECO:0000313" key="3">
    <source>
        <dbReference type="Proteomes" id="UP000010482"/>
    </source>
</evidence>
<dbReference type="GO" id="GO:0006353">
    <property type="term" value="P:DNA-templated transcription termination"/>
    <property type="evidence" value="ECO:0007669"/>
    <property type="project" value="InterPro"/>
</dbReference>
<dbReference type="SUPFAM" id="SSF68912">
    <property type="entry name" value="Rho N-terminal domain-like"/>
    <property type="match status" value="1"/>
</dbReference>
<proteinExistence type="predicted"/>
<name>K9YY87_DACS8</name>
<feature type="domain" description="Rho termination factor-like N-terminal" evidence="1">
    <location>
        <begin position="169"/>
        <end position="210"/>
    </location>
</feature>
<sequence length="211" mass="24435">MQEKTTQETIIDYLRVKPSNHGEVETVLLAIPDKEKVKSEISQKERELIEETFKEQGTNLIPIIVRRIEPDEEEHEYEVVYGQKWCIIAEELGIDRLWTWVFDLEDDQVPLIQEKMGALAGNKPSDGLVKAFEVNLEPSLLAELNEGKVQIHIEIKPTVEVQKKSITKEYNQMNATELKALAKKRGLTGYSRLRKQELVKLHQDWDKNKSN</sequence>
<dbReference type="Gene3D" id="3.90.1530.10">
    <property type="entry name" value="Conserved hypothetical protein from pyrococcus furiosus pfu- 392566-001, ParB domain"/>
    <property type="match status" value="1"/>
</dbReference>
<accession>K9YY87</accession>
<dbReference type="OrthoDB" id="565048at2"/>
<gene>
    <name evidence="2" type="ORF">Dacsa_3378</name>
</gene>
<dbReference type="Proteomes" id="UP000010482">
    <property type="component" value="Chromosome"/>
</dbReference>
<evidence type="ECO:0000313" key="2">
    <source>
        <dbReference type="EMBL" id="AFZ51879.1"/>
    </source>
</evidence>
<dbReference type="Gene3D" id="1.10.720.10">
    <property type="match status" value="1"/>
</dbReference>
<dbReference type="SMART" id="SM00959">
    <property type="entry name" value="Rho_N"/>
    <property type="match status" value="1"/>
</dbReference>
<dbReference type="InterPro" id="IPR036086">
    <property type="entry name" value="ParB/Sulfiredoxin_sf"/>
</dbReference>
<dbReference type="RefSeq" id="WP_015230853.1">
    <property type="nucleotide sequence ID" value="NC_019780.1"/>
</dbReference>
<organism evidence="2 3">
    <name type="scientific">Dactylococcopsis salina (strain PCC 8305)</name>
    <name type="common">Myxobactron salinum</name>
    <dbReference type="NCBI Taxonomy" id="13035"/>
    <lineage>
        <taxon>Bacteria</taxon>
        <taxon>Bacillati</taxon>
        <taxon>Cyanobacteriota</taxon>
        <taxon>Cyanophyceae</taxon>
        <taxon>Nodosilineales</taxon>
        <taxon>Cymatolegaceae</taxon>
        <taxon>Dactylococcopsis</taxon>
    </lineage>
</organism>
<protein>
    <submittedName>
        <fullName evidence="2">Rho termination factor</fullName>
    </submittedName>
</protein>
<dbReference type="KEGG" id="dsl:Dacsa_3378"/>
<dbReference type="eggNOG" id="ENOG502ZA32">
    <property type="taxonomic scope" value="Bacteria"/>
</dbReference>
<dbReference type="EMBL" id="CP003944">
    <property type="protein sequence ID" value="AFZ51879.1"/>
    <property type="molecule type" value="Genomic_DNA"/>
</dbReference>
<reference evidence="2" key="1">
    <citation type="submission" date="2012-04" db="EMBL/GenBank/DDBJ databases">
        <title>Finished genome of Dactylococcopsis salina PCC 8305.</title>
        <authorList>
            <consortium name="US DOE Joint Genome Institute"/>
            <person name="Gugger M."/>
            <person name="Coursin T."/>
            <person name="Rippka R."/>
            <person name="Tandeau De Marsac N."/>
            <person name="Huntemann M."/>
            <person name="Wei C.-L."/>
            <person name="Han J."/>
            <person name="Detter J.C."/>
            <person name="Han C."/>
            <person name="Tapia R."/>
            <person name="Daligault H."/>
            <person name="Chen A."/>
            <person name="Krypides N."/>
            <person name="Mavromatis K."/>
            <person name="Markowitz V."/>
            <person name="Szeto E."/>
            <person name="Ivanova N."/>
            <person name="Ovchinnikova G."/>
            <person name="Pagani I."/>
            <person name="Pati A."/>
            <person name="Goodwin L."/>
            <person name="Peters L."/>
            <person name="Pitluck S."/>
            <person name="Woyke T."/>
            <person name="Kerfeld C."/>
        </authorList>
    </citation>
    <scope>NUCLEOTIDE SEQUENCE [LARGE SCALE GENOMIC DNA]</scope>
    <source>
        <strain evidence="2">PCC 8305</strain>
    </source>
</reference>
<dbReference type="InterPro" id="IPR036269">
    <property type="entry name" value="Rho_N_sf"/>
</dbReference>
<dbReference type="HOGENOM" id="CLU_1303227_0_0_3"/>
<dbReference type="AlphaFoldDB" id="K9YY87"/>